<evidence type="ECO:0000256" key="1">
    <source>
        <dbReference type="ARBA" id="ARBA00004496"/>
    </source>
</evidence>
<dbReference type="AlphaFoldDB" id="A0A381WCH3"/>
<dbReference type="Gene3D" id="3.20.20.70">
    <property type="entry name" value="Aldolase class I"/>
    <property type="match status" value="1"/>
</dbReference>
<comment type="subcellular location">
    <subcellularLocation>
        <location evidence="1">Cytoplasm</location>
    </subcellularLocation>
</comment>
<name>A0A381WCH3_9ZZZZ</name>
<comment type="similarity">
    <text evidence="2">Belongs to the KdsA family.</text>
</comment>
<accession>A0A381WCH3</accession>
<evidence type="ECO:0000256" key="5">
    <source>
        <dbReference type="ARBA" id="ARBA00022679"/>
    </source>
</evidence>
<keyword evidence="4" id="KW-0963">Cytoplasm</keyword>
<proteinExistence type="inferred from homology"/>
<dbReference type="SUPFAM" id="SSF51569">
    <property type="entry name" value="Aldolase"/>
    <property type="match status" value="1"/>
</dbReference>
<dbReference type="GO" id="GO:0008676">
    <property type="term" value="F:3-deoxy-8-phosphooctulonate synthase activity"/>
    <property type="evidence" value="ECO:0007669"/>
    <property type="project" value="UniProtKB-EC"/>
</dbReference>
<dbReference type="InterPro" id="IPR006218">
    <property type="entry name" value="DAHP1/KDSA"/>
</dbReference>
<evidence type="ECO:0000259" key="7">
    <source>
        <dbReference type="Pfam" id="PF00793"/>
    </source>
</evidence>
<protein>
    <recommendedName>
        <fullName evidence="3">3-deoxy-8-phosphooctulonate synthase</fullName>
        <ecNumber evidence="3">2.5.1.55</ecNumber>
    </recommendedName>
</protein>
<dbReference type="InterPro" id="IPR006269">
    <property type="entry name" value="KDO8P_synthase"/>
</dbReference>
<feature type="domain" description="DAHP synthetase I/KDSA" evidence="7">
    <location>
        <begin position="9"/>
        <end position="260"/>
    </location>
</feature>
<evidence type="ECO:0000256" key="4">
    <source>
        <dbReference type="ARBA" id="ARBA00022490"/>
    </source>
</evidence>
<reference evidence="8" key="1">
    <citation type="submission" date="2018-05" db="EMBL/GenBank/DDBJ databases">
        <authorList>
            <person name="Lanie J.A."/>
            <person name="Ng W.-L."/>
            <person name="Kazmierczak K.M."/>
            <person name="Andrzejewski T.M."/>
            <person name="Davidsen T.M."/>
            <person name="Wayne K.J."/>
            <person name="Tettelin H."/>
            <person name="Glass J.I."/>
            <person name="Rusch D."/>
            <person name="Podicherti R."/>
            <person name="Tsui H.-C.T."/>
            <person name="Winkler M.E."/>
        </authorList>
    </citation>
    <scope>NUCLEOTIDE SEQUENCE</scope>
</reference>
<evidence type="ECO:0000313" key="8">
    <source>
        <dbReference type="EMBL" id="SVA50172.1"/>
    </source>
</evidence>
<dbReference type="NCBIfam" id="TIGR01362">
    <property type="entry name" value="KDO8P_synth"/>
    <property type="match status" value="1"/>
</dbReference>
<evidence type="ECO:0000256" key="2">
    <source>
        <dbReference type="ARBA" id="ARBA00010499"/>
    </source>
</evidence>
<dbReference type="EMBL" id="UINC01011358">
    <property type="protein sequence ID" value="SVA50172.1"/>
    <property type="molecule type" value="Genomic_DNA"/>
</dbReference>
<evidence type="ECO:0000256" key="3">
    <source>
        <dbReference type="ARBA" id="ARBA00012693"/>
    </source>
</evidence>
<dbReference type="EC" id="2.5.1.55" evidence="3"/>
<sequence length="266" mass="29276">MNLSNIPKDKFLLIAGPCVIESDEIANQIAEKLVNITSKLSIPLIFKGSYKKANRTKLDSFTGIGDIKALEILKKINQEFKIPVITDIHEKNEAQIASEYVDVLQIPAFLARQTELLVAAAKTGKTINIKKGQFMSPDSMEFAVNKVKESGNDKIMITERGTQFGYNDLIVDFRSIPKMKKIAPTILDVTHSVQKPNQTSGVTGGNPEYIESLARAGIVNDVDGIFIETHTDPSKSKSDGENMLGIDKLEGLLQNLLELRSTSSKL</sequence>
<comment type="catalytic activity">
    <reaction evidence="6">
        <text>D-arabinose 5-phosphate + phosphoenolpyruvate + H2O = 3-deoxy-alpha-D-manno-2-octulosonate-8-phosphate + phosphate</text>
        <dbReference type="Rhea" id="RHEA:14053"/>
        <dbReference type="ChEBI" id="CHEBI:15377"/>
        <dbReference type="ChEBI" id="CHEBI:43474"/>
        <dbReference type="ChEBI" id="CHEBI:57693"/>
        <dbReference type="ChEBI" id="CHEBI:58702"/>
        <dbReference type="ChEBI" id="CHEBI:85985"/>
        <dbReference type="EC" id="2.5.1.55"/>
    </reaction>
</comment>
<dbReference type="NCBIfam" id="NF003543">
    <property type="entry name" value="PRK05198.1"/>
    <property type="match status" value="1"/>
</dbReference>
<organism evidence="8">
    <name type="scientific">marine metagenome</name>
    <dbReference type="NCBI Taxonomy" id="408172"/>
    <lineage>
        <taxon>unclassified sequences</taxon>
        <taxon>metagenomes</taxon>
        <taxon>ecological metagenomes</taxon>
    </lineage>
</organism>
<dbReference type="Pfam" id="PF00793">
    <property type="entry name" value="DAHP_synth_1"/>
    <property type="match status" value="1"/>
</dbReference>
<dbReference type="InterPro" id="IPR013785">
    <property type="entry name" value="Aldolase_TIM"/>
</dbReference>
<dbReference type="GO" id="GO:0005737">
    <property type="term" value="C:cytoplasm"/>
    <property type="evidence" value="ECO:0007669"/>
    <property type="project" value="UniProtKB-SubCell"/>
</dbReference>
<gene>
    <name evidence="8" type="ORF">METZ01_LOCUS103026</name>
</gene>
<dbReference type="PANTHER" id="PTHR21057">
    <property type="entry name" value="PHOSPHO-2-DEHYDRO-3-DEOXYHEPTONATE ALDOLASE"/>
    <property type="match status" value="1"/>
</dbReference>
<keyword evidence="5" id="KW-0808">Transferase</keyword>
<evidence type="ECO:0000256" key="6">
    <source>
        <dbReference type="ARBA" id="ARBA00049112"/>
    </source>
</evidence>